<keyword evidence="2" id="KW-0732">Signal</keyword>
<proteinExistence type="inferred from homology"/>
<evidence type="ECO:0000256" key="3">
    <source>
        <dbReference type="ARBA" id="ARBA00022801"/>
    </source>
</evidence>
<dbReference type="PANTHER" id="PTHR43248">
    <property type="entry name" value="2-SUCCINYL-6-HYDROXY-2,4-CYCLOHEXADIENE-1-CARBOXYLATE SYNTHASE"/>
    <property type="match status" value="1"/>
</dbReference>
<dbReference type="Gene3D" id="3.40.50.1820">
    <property type="entry name" value="alpha/beta hydrolase"/>
    <property type="match status" value="1"/>
</dbReference>
<dbReference type="EMBL" id="MK501817">
    <property type="protein sequence ID" value="QDQ37893.1"/>
    <property type="molecule type" value="Genomic_DNA"/>
</dbReference>
<evidence type="ECO:0000313" key="6">
    <source>
        <dbReference type="EMBL" id="QDQ37893.1"/>
    </source>
</evidence>
<evidence type="ECO:0000256" key="1">
    <source>
        <dbReference type="ARBA" id="ARBA00010088"/>
    </source>
</evidence>
<organism evidence="6">
    <name type="scientific">Streptomyces vinaceusdrappus</name>
    <dbReference type="NCBI Taxonomy" id="67376"/>
    <lineage>
        <taxon>Bacteria</taxon>
        <taxon>Bacillati</taxon>
        <taxon>Actinomycetota</taxon>
        <taxon>Actinomycetes</taxon>
        <taxon>Kitasatosporales</taxon>
        <taxon>Streptomycetaceae</taxon>
        <taxon>Streptomyces</taxon>
        <taxon>Streptomyces rochei group</taxon>
    </lineage>
</organism>
<evidence type="ECO:0000259" key="4">
    <source>
        <dbReference type="Pfam" id="PF00561"/>
    </source>
</evidence>
<evidence type="ECO:0000256" key="2">
    <source>
        <dbReference type="ARBA" id="ARBA00022729"/>
    </source>
</evidence>
<protein>
    <submittedName>
        <fullName evidence="6">Alpha/ beta hydrolase</fullName>
    </submittedName>
</protein>
<dbReference type="InterPro" id="IPR000073">
    <property type="entry name" value="AB_hydrolase_1"/>
</dbReference>
<dbReference type="InterPro" id="IPR051601">
    <property type="entry name" value="Serine_prot/Carboxylest_S33"/>
</dbReference>
<reference evidence="6" key="1">
    <citation type="journal article" date="2019" name="Org. Lett.">
        <title>Discovery of Druggability-Improved Analogues by Investigation of the LL-D49194?1 Biosynthetic Pathway.</title>
        <authorList>
            <person name="Dong L."/>
            <person name="Shen Y."/>
            <person name="Hou X.-F."/>
            <person name="Li W.-J."/>
            <person name="Tang G.-L."/>
        </authorList>
    </citation>
    <scope>NUCLEOTIDE SEQUENCE</scope>
    <source>
        <strain evidence="6">NRRL15735</strain>
    </source>
</reference>
<name>A0A516T9N5_9ACTN</name>
<feature type="domain" description="AB hydrolase-1" evidence="4">
    <location>
        <begin position="76"/>
        <end position="234"/>
    </location>
</feature>
<evidence type="ECO:0000259" key="5">
    <source>
        <dbReference type="Pfam" id="PF08386"/>
    </source>
</evidence>
<dbReference type="Pfam" id="PF08386">
    <property type="entry name" value="Abhydrolase_4"/>
    <property type="match status" value="1"/>
</dbReference>
<dbReference type="Pfam" id="PF00561">
    <property type="entry name" value="Abhydrolase_1"/>
    <property type="match status" value="1"/>
</dbReference>
<sequence>MATIWPGTDAAHLPREFHTQRPCWTAEPFAGREGFPGTEYATIEVPRDYAEPSGERITLAISRLRAADPARRRGILLAVNGGPGGDGGLGRFLPEKFAATALHQVYDLIGFDPRGTGASTGLYAEVTTPTAPFDSRPPDSAFRQLAEDMRQRELACGRAGGSLRPHISTRNTARDMDVLRQVLGETHLSFVGYAYGAYVGAVYASMFPDHLDRSVLDSCVGPRWTWREQFLWQGDAVHRNVNQWARWTGERHTAFGLGRGRAQVLSAVERVAGLLESQPGGVRLRTLFDGAVGTRCADRGRWAELAEAVGALLAAAAPGGAGPEACAELLSEQAVWRAADGEGTRRVAVLEAVTLEHEWPDDLEVYYNDMRDFRKRFPYGYGVLRAQPWVGAFRTFQPAEPPTRLRPGDFPTGLVVQADGDPMDHYAGGVEMAELLGHRLLTVEDSGEHEIYVLGGNAHVDAVVHRYLVDGRLPAEHTVCRGVSLRPDIPADTD</sequence>
<dbReference type="GO" id="GO:0016787">
    <property type="term" value="F:hydrolase activity"/>
    <property type="evidence" value="ECO:0007669"/>
    <property type="project" value="UniProtKB-KW"/>
</dbReference>
<dbReference type="SUPFAM" id="SSF53474">
    <property type="entry name" value="alpha/beta-Hydrolases"/>
    <property type="match status" value="1"/>
</dbReference>
<dbReference type="InterPro" id="IPR013595">
    <property type="entry name" value="Pept_S33_TAP-like_C"/>
</dbReference>
<feature type="domain" description="Peptidase S33 tripeptidyl aminopeptidase-like C-terminal" evidence="5">
    <location>
        <begin position="395"/>
        <end position="480"/>
    </location>
</feature>
<dbReference type="PANTHER" id="PTHR43248:SF29">
    <property type="entry name" value="TRIPEPTIDYL AMINOPEPTIDASE"/>
    <property type="match status" value="1"/>
</dbReference>
<dbReference type="InterPro" id="IPR029058">
    <property type="entry name" value="AB_hydrolase_fold"/>
</dbReference>
<keyword evidence="3 6" id="KW-0378">Hydrolase</keyword>
<dbReference type="AlphaFoldDB" id="A0A516T9N5"/>
<accession>A0A516T9N5</accession>
<comment type="similarity">
    <text evidence="1">Belongs to the peptidase S33 family.</text>
</comment>